<feature type="compositionally biased region" description="Low complexity" evidence="1">
    <location>
        <begin position="65"/>
        <end position="81"/>
    </location>
</feature>
<reference evidence="2 3" key="1">
    <citation type="submission" date="2024-04" db="EMBL/GenBank/DDBJ databases">
        <authorList>
            <person name="Waldvogel A.-M."/>
            <person name="Schoenle A."/>
        </authorList>
    </citation>
    <scope>NUCLEOTIDE SEQUENCE [LARGE SCALE GENOMIC DNA]</scope>
</reference>
<evidence type="ECO:0000256" key="1">
    <source>
        <dbReference type="SAM" id="MobiDB-lite"/>
    </source>
</evidence>
<gene>
    <name evidence="2" type="ORF">KC01_LOCUS33887</name>
</gene>
<name>A0AAV2M0C7_KNICA</name>
<keyword evidence="3" id="KW-1185">Reference proteome</keyword>
<feature type="compositionally biased region" description="Acidic residues" evidence="1">
    <location>
        <begin position="21"/>
        <end position="58"/>
    </location>
</feature>
<proteinExistence type="predicted"/>
<feature type="region of interest" description="Disordered" evidence="1">
    <location>
        <begin position="1"/>
        <end position="113"/>
    </location>
</feature>
<dbReference type="Proteomes" id="UP001497482">
    <property type="component" value="Chromosome 5"/>
</dbReference>
<organism evidence="2 3">
    <name type="scientific">Knipowitschia caucasica</name>
    <name type="common">Caucasian dwarf goby</name>
    <name type="synonym">Pomatoschistus caucasicus</name>
    <dbReference type="NCBI Taxonomy" id="637954"/>
    <lineage>
        <taxon>Eukaryota</taxon>
        <taxon>Metazoa</taxon>
        <taxon>Chordata</taxon>
        <taxon>Craniata</taxon>
        <taxon>Vertebrata</taxon>
        <taxon>Euteleostomi</taxon>
        <taxon>Actinopterygii</taxon>
        <taxon>Neopterygii</taxon>
        <taxon>Teleostei</taxon>
        <taxon>Neoteleostei</taxon>
        <taxon>Acanthomorphata</taxon>
        <taxon>Gobiaria</taxon>
        <taxon>Gobiiformes</taxon>
        <taxon>Gobioidei</taxon>
        <taxon>Gobiidae</taxon>
        <taxon>Gobiinae</taxon>
        <taxon>Knipowitschia</taxon>
    </lineage>
</organism>
<sequence>MDDDADWEDWEDWDASPLDVFWDENSDWDDALVPDDEEYDQDAKSEEEDQDTEGEEDNQTVPEWSPSSPSPDLVPSRPPVSFQDFVPLTRARRHRDEEEEEEPISKRPRFSYDEDIFEEPTLSDSAGTLEGFTRYFLQPHLPQDSDSEQD</sequence>
<dbReference type="AlphaFoldDB" id="A0AAV2M0C7"/>
<dbReference type="EMBL" id="OZ035827">
    <property type="protein sequence ID" value="CAL1606768.1"/>
    <property type="molecule type" value="Genomic_DNA"/>
</dbReference>
<accession>A0AAV2M0C7</accession>
<evidence type="ECO:0000313" key="3">
    <source>
        <dbReference type="Proteomes" id="UP001497482"/>
    </source>
</evidence>
<protein>
    <submittedName>
        <fullName evidence="2">Uncharacterized protein</fullName>
    </submittedName>
</protein>
<feature type="compositionally biased region" description="Acidic residues" evidence="1">
    <location>
        <begin position="1"/>
        <end position="14"/>
    </location>
</feature>
<evidence type="ECO:0000313" key="2">
    <source>
        <dbReference type="EMBL" id="CAL1606768.1"/>
    </source>
</evidence>